<reference evidence="1 2" key="1">
    <citation type="journal article" date="2023" name="Nat. Commun.">
        <title>Origin of minicircular mitochondrial genomes in red algae.</title>
        <authorList>
            <person name="Lee Y."/>
            <person name="Cho C.H."/>
            <person name="Lee Y.M."/>
            <person name="Park S.I."/>
            <person name="Yang J.H."/>
            <person name="West J.A."/>
            <person name="Bhattacharya D."/>
            <person name="Yoon H.S."/>
        </authorList>
    </citation>
    <scope>NUCLEOTIDE SEQUENCE [LARGE SCALE GENOMIC DNA]</scope>
    <source>
        <strain evidence="1 2">CCMP1338</strain>
        <tissue evidence="1">Whole cell</tissue>
    </source>
</reference>
<dbReference type="EMBL" id="JAMWBK010000003">
    <property type="protein sequence ID" value="KAJ8906290.1"/>
    <property type="molecule type" value="Genomic_DNA"/>
</dbReference>
<comment type="caution">
    <text evidence="1">The sequence shown here is derived from an EMBL/GenBank/DDBJ whole genome shotgun (WGS) entry which is preliminary data.</text>
</comment>
<protein>
    <submittedName>
        <fullName evidence="1">Uncharacterized protein</fullName>
    </submittedName>
</protein>
<keyword evidence="2" id="KW-1185">Reference proteome</keyword>
<evidence type="ECO:0000313" key="1">
    <source>
        <dbReference type="EMBL" id="KAJ8906290.1"/>
    </source>
</evidence>
<proteinExistence type="predicted"/>
<sequence>MSVPLPRTFLLRGAGSFSFDIVLKKKGGLTLIVESGGNGSQVLELNESHLWSTGWERPSMDRKTAYLLGKESAQFLRRDLHIGRLWYKKDDQKRRSLSSIARPSSHGAFHEAVRGLLHGGVQIELELSMYLGALNPRLSPSREFWRFIEPLERCGLEVLWPESATQRARYARSLLWGQDAIKARIASPHDSHSDDLPKEVGEEDSLEKLIDRQVDERVVASGHYILD</sequence>
<organism evidence="1 2">
    <name type="scientific">Rhodosorus marinus</name>
    <dbReference type="NCBI Taxonomy" id="101924"/>
    <lineage>
        <taxon>Eukaryota</taxon>
        <taxon>Rhodophyta</taxon>
        <taxon>Stylonematophyceae</taxon>
        <taxon>Stylonematales</taxon>
        <taxon>Stylonemataceae</taxon>
        <taxon>Rhodosorus</taxon>
    </lineage>
</organism>
<accession>A0AAV8UUP3</accession>
<dbReference type="Proteomes" id="UP001157974">
    <property type="component" value="Unassembled WGS sequence"/>
</dbReference>
<gene>
    <name evidence="1" type="ORF">NDN08_002783</name>
</gene>
<evidence type="ECO:0000313" key="2">
    <source>
        <dbReference type="Proteomes" id="UP001157974"/>
    </source>
</evidence>
<name>A0AAV8UUP3_9RHOD</name>
<dbReference type="AlphaFoldDB" id="A0AAV8UUP3"/>